<keyword evidence="10" id="KW-0067">ATP-binding</keyword>
<feature type="domain" description="HAMP" evidence="18">
    <location>
        <begin position="191"/>
        <end position="242"/>
    </location>
</feature>
<evidence type="ECO:0000256" key="12">
    <source>
        <dbReference type="ARBA" id="ARBA00023012"/>
    </source>
</evidence>
<feature type="region of interest" description="Disordered" evidence="14">
    <location>
        <begin position="575"/>
        <end position="595"/>
    </location>
</feature>
<evidence type="ECO:0000256" key="6">
    <source>
        <dbReference type="ARBA" id="ARBA00022679"/>
    </source>
</evidence>
<dbReference type="InterPro" id="IPR000014">
    <property type="entry name" value="PAS"/>
</dbReference>
<protein>
    <recommendedName>
        <fullName evidence="3">histidine kinase</fullName>
        <ecNumber evidence="3">2.7.13.3</ecNumber>
    </recommendedName>
</protein>
<dbReference type="SMART" id="SM00387">
    <property type="entry name" value="HATPase_c"/>
    <property type="match status" value="1"/>
</dbReference>
<dbReference type="Gene3D" id="1.10.8.500">
    <property type="entry name" value="HAMP domain in histidine kinase"/>
    <property type="match status" value="1"/>
</dbReference>
<evidence type="ECO:0000256" key="2">
    <source>
        <dbReference type="ARBA" id="ARBA00004651"/>
    </source>
</evidence>
<keyword evidence="6" id="KW-0808">Transferase</keyword>
<evidence type="ECO:0000256" key="14">
    <source>
        <dbReference type="SAM" id="MobiDB-lite"/>
    </source>
</evidence>
<keyword evidence="4" id="KW-1003">Cell membrane</keyword>
<accession>A0A8J6HR12</accession>
<dbReference type="EMBL" id="JAAKDE010000004">
    <property type="protein sequence ID" value="MBA2132471.1"/>
    <property type="molecule type" value="Genomic_DNA"/>
</dbReference>
<gene>
    <name evidence="19" type="ORF">G5B42_02785</name>
</gene>
<keyword evidence="12" id="KW-0902">Two-component regulatory system</keyword>
<dbReference type="GO" id="GO:0005886">
    <property type="term" value="C:plasma membrane"/>
    <property type="evidence" value="ECO:0007669"/>
    <property type="project" value="UniProtKB-SubCell"/>
</dbReference>
<evidence type="ECO:0000256" key="7">
    <source>
        <dbReference type="ARBA" id="ARBA00022692"/>
    </source>
</evidence>
<comment type="catalytic activity">
    <reaction evidence="1">
        <text>ATP + protein L-histidine = ADP + protein N-phospho-L-histidine.</text>
        <dbReference type="EC" id="2.7.13.3"/>
    </reaction>
</comment>
<dbReference type="InterPro" id="IPR004358">
    <property type="entry name" value="Sig_transdc_His_kin-like_C"/>
</dbReference>
<dbReference type="PROSITE" id="PS50885">
    <property type="entry name" value="HAMP"/>
    <property type="match status" value="1"/>
</dbReference>
<dbReference type="InterPro" id="IPR050351">
    <property type="entry name" value="BphY/WalK/GraS-like"/>
</dbReference>
<dbReference type="SMART" id="SM00388">
    <property type="entry name" value="HisKA"/>
    <property type="match status" value="1"/>
</dbReference>
<dbReference type="SUPFAM" id="SSF47384">
    <property type="entry name" value="Homodimeric domain of signal transducing histidine kinase"/>
    <property type="match status" value="1"/>
</dbReference>
<dbReference type="PANTHER" id="PTHR42878:SF7">
    <property type="entry name" value="SENSOR HISTIDINE KINASE GLRK"/>
    <property type="match status" value="1"/>
</dbReference>
<dbReference type="InterPro" id="IPR036890">
    <property type="entry name" value="HATPase_C_sf"/>
</dbReference>
<dbReference type="InterPro" id="IPR029151">
    <property type="entry name" value="Sensor-like_sf"/>
</dbReference>
<dbReference type="InterPro" id="IPR005467">
    <property type="entry name" value="His_kinase_dom"/>
</dbReference>
<comment type="subcellular location">
    <subcellularLocation>
        <location evidence="2">Cell membrane</location>
        <topology evidence="2">Multi-pass membrane protein</topology>
    </subcellularLocation>
</comment>
<dbReference type="Gene3D" id="3.30.565.10">
    <property type="entry name" value="Histidine kinase-like ATPase, C-terminal domain"/>
    <property type="match status" value="1"/>
</dbReference>
<proteinExistence type="predicted"/>
<dbReference type="GO" id="GO:0000155">
    <property type="term" value="F:phosphorelay sensor kinase activity"/>
    <property type="evidence" value="ECO:0007669"/>
    <property type="project" value="InterPro"/>
</dbReference>
<dbReference type="FunFam" id="1.10.287.130:FF:000001">
    <property type="entry name" value="Two-component sensor histidine kinase"/>
    <property type="match status" value="1"/>
</dbReference>
<keyword evidence="5" id="KW-0597">Phosphoprotein</keyword>
<dbReference type="InterPro" id="IPR003660">
    <property type="entry name" value="HAMP_dom"/>
</dbReference>
<dbReference type="Gene3D" id="1.10.287.130">
    <property type="match status" value="1"/>
</dbReference>
<dbReference type="CDD" id="cd00082">
    <property type="entry name" value="HisKA"/>
    <property type="match status" value="1"/>
</dbReference>
<evidence type="ECO:0000256" key="8">
    <source>
        <dbReference type="ARBA" id="ARBA00022741"/>
    </source>
</evidence>
<evidence type="ECO:0000259" key="16">
    <source>
        <dbReference type="PROSITE" id="PS50109"/>
    </source>
</evidence>
<keyword evidence="7 15" id="KW-0812">Transmembrane</keyword>
<dbReference type="GO" id="GO:0005524">
    <property type="term" value="F:ATP binding"/>
    <property type="evidence" value="ECO:0007669"/>
    <property type="project" value="UniProtKB-KW"/>
</dbReference>
<evidence type="ECO:0000256" key="4">
    <source>
        <dbReference type="ARBA" id="ARBA00022475"/>
    </source>
</evidence>
<feature type="domain" description="PAS" evidence="17">
    <location>
        <begin position="247"/>
        <end position="283"/>
    </location>
</feature>
<evidence type="ECO:0000259" key="17">
    <source>
        <dbReference type="PROSITE" id="PS50112"/>
    </source>
</evidence>
<evidence type="ECO:0000256" key="13">
    <source>
        <dbReference type="ARBA" id="ARBA00023136"/>
    </source>
</evidence>
<keyword evidence="8" id="KW-0547">Nucleotide-binding</keyword>
<evidence type="ECO:0000256" key="5">
    <source>
        <dbReference type="ARBA" id="ARBA00022553"/>
    </source>
</evidence>
<dbReference type="InterPro" id="IPR003594">
    <property type="entry name" value="HATPase_dom"/>
</dbReference>
<dbReference type="SUPFAM" id="SSF158472">
    <property type="entry name" value="HAMP domain-like"/>
    <property type="match status" value="1"/>
</dbReference>
<keyword evidence="20" id="KW-1185">Reference proteome</keyword>
<keyword evidence="13 15" id="KW-0472">Membrane</keyword>
<evidence type="ECO:0000313" key="20">
    <source>
        <dbReference type="Proteomes" id="UP000657177"/>
    </source>
</evidence>
<feature type="domain" description="Histidine kinase" evidence="16">
    <location>
        <begin position="361"/>
        <end position="581"/>
    </location>
</feature>
<organism evidence="19 20">
    <name type="scientific">Capillibacterium thermochitinicola</name>
    <dbReference type="NCBI Taxonomy" id="2699427"/>
    <lineage>
        <taxon>Bacteria</taxon>
        <taxon>Bacillati</taxon>
        <taxon>Bacillota</taxon>
        <taxon>Capillibacterium</taxon>
    </lineage>
</organism>
<dbReference type="PROSITE" id="PS50109">
    <property type="entry name" value="HIS_KIN"/>
    <property type="match status" value="1"/>
</dbReference>
<dbReference type="Proteomes" id="UP000657177">
    <property type="component" value="Unassembled WGS sequence"/>
</dbReference>
<dbReference type="GO" id="GO:0000156">
    <property type="term" value="F:phosphorelay response regulator activity"/>
    <property type="evidence" value="ECO:0007669"/>
    <property type="project" value="TreeGrafter"/>
</dbReference>
<evidence type="ECO:0000313" key="19">
    <source>
        <dbReference type="EMBL" id="MBA2132471.1"/>
    </source>
</evidence>
<evidence type="ECO:0000256" key="1">
    <source>
        <dbReference type="ARBA" id="ARBA00000085"/>
    </source>
</evidence>
<sequence length="595" mass="64472">MMNKIGLKLTASYILVIVVATLVLGLLFAGTARRFLFAEKQRELVRKGKQLGQTVIGFFTGEISAATGEKILEVTGQHLEAKILVLDRQGRRLAMTPGLGLRGALLSRVDFARVIKGETVVRRGYNPILGVNAIFVGTPVQTKGGQIVGAVFLIAPLTAMSGLISGLWRLGAFAALIGFAFALLLALYLSRTISAPILRLQAAAAAMAKGNFNVRVPFGSDEIGALAAAFNRMADELGKSMAALNREKHKVERILADLAEGVLAVEPNGTLMFINNKARELFGEPAALSFEAFPAIQDLIGKVVETHRPERTELNLREDTAILAHTSPLLDGEQLWGIIVVFQDITALRQVEKLRKQLNADLAHELRAPLTIIQGQTEALLDGVIEEEAEKQKALRDILGETVRLSEMVRALLEIAHLDRGPQALNKRVFCLKTLVVSLAEKYQAIAKKKKITLTTILPAGDNFLLVEADEARIGQVIRNFLDNALRYTPPGEEVLIRLQAQDDTVQVEVTDRGPGIPEAEQPLIWERFYKVNKARTAGEGGVGLGLAIAKDIIQATGGEIWVKSTEGKGATFGFSLPRLSSPPPPDHCPSPNSG</sequence>
<evidence type="ECO:0000256" key="10">
    <source>
        <dbReference type="ARBA" id="ARBA00022840"/>
    </source>
</evidence>
<dbReference type="PRINTS" id="PR00344">
    <property type="entry name" value="BCTRLSENSOR"/>
</dbReference>
<dbReference type="InterPro" id="IPR036097">
    <property type="entry name" value="HisK_dim/P_sf"/>
</dbReference>
<evidence type="ECO:0000256" key="15">
    <source>
        <dbReference type="SAM" id="Phobius"/>
    </source>
</evidence>
<feature type="transmembrane region" description="Helical" evidence="15">
    <location>
        <begin position="12"/>
        <end position="32"/>
    </location>
</feature>
<dbReference type="FunFam" id="3.30.565.10:FF:000006">
    <property type="entry name" value="Sensor histidine kinase WalK"/>
    <property type="match status" value="1"/>
</dbReference>
<dbReference type="EC" id="2.7.13.3" evidence="3"/>
<dbReference type="SMART" id="SM00304">
    <property type="entry name" value="HAMP"/>
    <property type="match status" value="1"/>
</dbReference>
<reference evidence="19" key="1">
    <citation type="submission" date="2020-06" db="EMBL/GenBank/DDBJ databases">
        <title>Novel chitinolytic bacterium.</title>
        <authorList>
            <person name="Ungkulpasvich U."/>
            <person name="Kosugi A."/>
            <person name="Uke A."/>
        </authorList>
    </citation>
    <scope>NUCLEOTIDE SEQUENCE</scope>
    <source>
        <strain evidence="19">UUS1-1</strain>
    </source>
</reference>
<dbReference type="Pfam" id="PF02518">
    <property type="entry name" value="HATPase_c"/>
    <property type="match status" value="1"/>
</dbReference>
<evidence type="ECO:0000259" key="18">
    <source>
        <dbReference type="PROSITE" id="PS50885"/>
    </source>
</evidence>
<feature type="transmembrane region" description="Helical" evidence="15">
    <location>
        <begin position="170"/>
        <end position="189"/>
    </location>
</feature>
<dbReference type="AlphaFoldDB" id="A0A8J6HR12"/>
<dbReference type="Pfam" id="PF00672">
    <property type="entry name" value="HAMP"/>
    <property type="match status" value="1"/>
</dbReference>
<dbReference type="Pfam" id="PF00512">
    <property type="entry name" value="HisKA"/>
    <property type="match status" value="1"/>
</dbReference>
<comment type="caution">
    <text evidence="19">The sequence shown here is derived from an EMBL/GenBank/DDBJ whole genome shotgun (WGS) entry which is preliminary data.</text>
</comment>
<evidence type="ECO:0000256" key="11">
    <source>
        <dbReference type="ARBA" id="ARBA00022989"/>
    </source>
</evidence>
<keyword evidence="11 15" id="KW-1133">Transmembrane helix</keyword>
<evidence type="ECO:0000256" key="3">
    <source>
        <dbReference type="ARBA" id="ARBA00012438"/>
    </source>
</evidence>
<dbReference type="InterPro" id="IPR003661">
    <property type="entry name" value="HisK_dim/P_dom"/>
</dbReference>
<evidence type="ECO:0000256" key="9">
    <source>
        <dbReference type="ARBA" id="ARBA00022777"/>
    </source>
</evidence>
<dbReference type="PANTHER" id="PTHR42878">
    <property type="entry name" value="TWO-COMPONENT HISTIDINE KINASE"/>
    <property type="match status" value="1"/>
</dbReference>
<dbReference type="SUPFAM" id="SSF55785">
    <property type="entry name" value="PYP-like sensor domain (PAS domain)"/>
    <property type="match status" value="1"/>
</dbReference>
<dbReference type="CDD" id="cd06225">
    <property type="entry name" value="HAMP"/>
    <property type="match status" value="1"/>
</dbReference>
<dbReference type="Gene3D" id="3.30.450.20">
    <property type="entry name" value="PAS domain"/>
    <property type="match status" value="1"/>
</dbReference>
<dbReference type="GO" id="GO:0007234">
    <property type="term" value="P:osmosensory signaling via phosphorelay pathway"/>
    <property type="evidence" value="ECO:0007669"/>
    <property type="project" value="TreeGrafter"/>
</dbReference>
<dbReference type="CDD" id="cd00075">
    <property type="entry name" value="HATPase"/>
    <property type="match status" value="1"/>
</dbReference>
<dbReference type="GO" id="GO:0030295">
    <property type="term" value="F:protein kinase activator activity"/>
    <property type="evidence" value="ECO:0007669"/>
    <property type="project" value="TreeGrafter"/>
</dbReference>
<keyword evidence="9" id="KW-0418">Kinase</keyword>
<name>A0A8J6HR12_9FIRM</name>
<dbReference type="SUPFAM" id="SSF55874">
    <property type="entry name" value="ATPase domain of HSP90 chaperone/DNA topoisomerase II/histidine kinase"/>
    <property type="match status" value="1"/>
</dbReference>
<dbReference type="SUPFAM" id="SSF103190">
    <property type="entry name" value="Sensory domain-like"/>
    <property type="match status" value="1"/>
</dbReference>
<dbReference type="PROSITE" id="PS50112">
    <property type="entry name" value="PAS"/>
    <property type="match status" value="1"/>
</dbReference>
<dbReference type="InterPro" id="IPR035965">
    <property type="entry name" value="PAS-like_dom_sf"/>
</dbReference>